<feature type="compositionally biased region" description="Basic residues" evidence="1">
    <location>
        <begin position="1"/>
        <end position="10"/>
    </location>
</feature>
<comment type="caution">
    <text evidence="2">The sequence shown here is derived from an EMBL/GenBank/DDBJ whole genome shotgun (WGS) entry which is preliminary data.</text>
</comment>
<dbReference type="Proteomes" id="UP000886520">
    <property type="component" value="Chromosome 6"/>
</dbReference>
<proteinExistence type="predicted"/>
<evidence type="ECO:0000256" key="1">
    <source>
        <dbReference type="SAM" id="MobiDB-lite"/>
    </source>
</evidence>
<keyword evidence="3" id="KW-1185">Reference proteome</keyword>
<feature type="region of interest" description="Disordered" evidence="1">
    <location>
        <begin position="750"/>
        <end position="776"/>
    </location>
</feature>
<feature type="compositionally biased region" description="Low complexity" evidence="1">
    <location>
        <begin position="42"/>
        <end position="53"/>
    </location>
</feature>
<evidence type="ECO:0000313" key="3">
    <source>
        <dbReference type="Proteomes" id="UP000886520"/>
    </source>
</evidence>
<reference evidence="2" key="1">
    <citation type="submission" date="2021-01" db="EMBL/GenBank/DDBJ databases">
        <title>Adiantum capillus-veneris genome.</title>
        <authorList>
            <person name="Fang Y."/>
            <person name="Liao Q."/>
        </authorList>
    </citation>
    <scope>NUCLEOTIDE SEQUENCE</scope>
    <source>
        <strain evidence="2">H3</strain>
        <tissue evidence="2">Leaf</tissue>
    </source>
</reference>
<dbReference type="AlphaFoldDB" id="A0A9D4ZKA2"/>
<name>A0A9D4ZKA2_ADICA</name>
<gene>
    <name evidence="2" type="ORF">GOP47_0006310</name>
</gene>
<sequence>MKIFSKWRQRKPNDILKKPGISDDDQSPQLDIRDHELKGATSLPKSSSIPSNSFEASHDAESRRPDDVVTTSMAMQKNLSKFLSYTRKASISSDHDYEMSLLMCHYTLENAFLSIGTLGEELLNKLEADFMSDEPNFNDVVNEGYNNIESNVGMECVVKRCNGHGDSYDRINGELQKPAFSCHYEGGHKPLDVDDEKLSINGICSATIMSEDDDPYNGSCSKSDIDNDHISSNVLNRSSLRFSREEGPGSSRFCQERLGSSRRSTGLVLPRPEDDTMKSCTSGRYCAVDWSSSCPHHGADKIQGKCFVASDQGLEAAAGQDSTKSIYNEMDSTEVDVVGREKVDCTYMNHGTALSRSMCQNREVGFSHGTQNKMGSKGKVDLSTTNMVIDLPHREAKMCCMLTQRPNYNSAFCDPYNNGILMGSASLYRSNSSTTHEELHLRASDCDSLESSMSSSLSSSSSLSISSSSSTESLMGSFRSSTQELQYMMSTCTDSLSSSTSNLSACSSWNSSIPVNNIKERNRANGSAPKGCIHLKQKASTNVSNYNGYEEEEEEEKREEAIDYEMATLSCLKVISTNYQLELKRLILSVTPTYLAKHLLNRLKHIGRRRQADVYPTDYSYQRKFYKFLRTFRMKHKVCRASGVLKRELGPGDIHHAHQLALVHEHIDINDILEGAIDDGRINDDDSYGGMISHEELHTIKEEEEEEEMGDDADDDHRSTLMGSGFEHAQDIPCENWINTDDEYVVLELEGNKDAEQEENMSLHGKALNRDKVKRP</sequence>
<dbReference type="EMBL" id="JABFUD020000006">
    <property type="protein sequence ID" value="KAI5078639.1"/>
    <property type="molecule type" value="Genomic_DNA"/>
</dbReference>
<organism evidence="2 3">
    <name type="scientific">Adiantum capillus-veneris</name>
    <name type="common">Maidenhair fern</name>
    <dbReference type="NCBI Taxonomy" id="13818"/>
    <lineage>
        <taxon>Eukaryota</taxon>
        <taxon>Viridiplantae</taxon>
        <taxon>Streptophyta</taxon>
        <taxon>Embryophyta</taxon>
        <taxon>Tracheophyta</taxon>
        <taxon>Polypodiopsida</taxon>
        <taxon>Polypodiidae</taxon>
        <taxon>Polypodiales</taxon>
        <taxon>Pteridineae</taxon>
        <taxon>Pteridaceae</taxon>
        <taxon>Vittarioideae</taxon>
        <taxon>Adiantum</taxon>
    </lineage>
</organism>
<accession>A0A9D4ZKA2</accession>
<dbReference type="OrthoDB" id="2010500at2759"/>
<feature type="region of interest" description="Disordered" evidence="1">
    <location>
        <begin position="1"/>
        <end position="68"/>
    </location>
</feature>
<evidence type="ECO:0000313" key="2">
    <source>
        <dbReference type="EMBL" id="KAI5078639.1"/>
    </source>
</evidence>
<feature type="compositionally biased region" description="Basic and acidic residues" evidence="1">
    <location>
        <begin position="11"/>
        <end position="21"/>
    </location>
</feature>
<protein>
    <submittedName>
        <fullName evidence="2">Uncharacterized protein</fullName>
    </submittedName>
</protein>
<feature type="compositionally biased region" description="Basic and acidic residues" evidence="1">
    <location>
        <begin position="56"/>
        <end position="67"/>
    </location>
</feature>